<sequence length="120" mass="13642">MKGKTKCLLTASLTNAMFTVTVQNCVHQQRYMLDSVGGAIGGHVQRWQVFHAHVQNLRIFEQRDPHLSQLESDKQNSSDVPIKSSRDSKNREIGVEKELVHHSQSIALQKWHLGNCVHQC</sequence>
<feature type="region of interest" description="Disordered" evidence="1">
    <location>
        <begin position="68"/>
        <end position="91"/>
    </location>
</feature>
<gene>
    <name evidence="2" type="ORF">AVEN_182953_1</name>
</gene>
<dbReference type="Proteomes" id="UP000499080">
    <property type="component" value="Unassembled WGS sequence"/>
</dbReference>
<protein>
    <submittedName>
        <fullName evidence="2">Uncharacterized protein</fullName>
    </submittedName>
</protein>
<name>A0A4Y2Q4B6_ARAVE</name>
<dbReference type="EMBL" id="BGPR01013042">
    <property type="protein sequence ID" value="GBN58998.1"/>
    <property type="molecule type" value="Genomic_DNA"/>
</dbReference>
<evidence type="ECO:0000313" key="3">
    <source>
        <dbReference type="Proteomes" id="UP000499080"/>
    </source>
</evidence>
<reference evidence="2 3" key="1">
    <citation type="journal article" date="2019" name="Sci. Rep.">
        <title>Orb-weaving spider Araneus ventricosus genome elucidates the spidroin gene catalogue.</title>
        <authorList>
            <person name="Kono N."/>
            <person name="Nakamura H."/>
            <person name="Ohtoshi R."/>
            <person name="Moran D.A.P."/>
            <person name="Shinohara A."/>
            <person name="Yoshida Y."/>
            <person name="Fujiwara M."/>
            <person name="Mori M."/>
            <person name="Tomita M."/>
            <person name="Arakawa K."/>
        </authorList>
    </citation>
    <scope>NUCLEOTIDE SEQUENCE [LARGE SCALE GENOMIC DNA]</scope>
</reference>
<comment type="caution">
    <text evidence="2">The sequence shown here is derived from an EMBL/GenBank/DDBJ whole genome shotgun (WGS) entry which is preliminary data.</text>
</comment>
<accession>A0A4Y2Q4B6</accession>
<dbReference type="AlphaFoldDB" id="A0A4Y2Q4B6"/>
<proteinExistence type="predicted"/>
<keyword evidence="3" id="KW-1185">Reference proteome</keyword>
<evidence type="ECO:0000256" key="1">
    <source>
        <dbReference type="SAM" id="MobiDB-lite"/>
    </source>
</evidence>
<organism evidence="2 3">
    <name type="scientific">Araneus ventricosus</name>
    <name type="common">Orbweaver spider</name>
    <name type="synonym">Epeira ventricosa</name>
    <dbReference type="NCBI Taxonomy" id="182803"/>
    <lineage>
        <taxon>Eukaryota</taxon>
        <taxon>Metazoa</taxon>
        <taxon>Ecdysozoa</taxon>
        <taxon>Arthropoda</taxon>
        <taxon>Chelicerata</taxon>
        <taxon>Arachnida</taxon>
        <taxon>Araneae</taxon>
        <taxon>Araneomorphae</taxon>
        <taxon>Entelegynae</taxon>
        <taxon>Araneoidea</taxon>
        <taxon>Araneidae</taxon>
        <taxon>Araneus</taxon>
    </lineage>
</organism>
<evidence type="ECO:0000313" key="2">
    <source>
        <dbReference type="EMBL" id="GBN58998.1"/>
    </source>
</evidence>